<organism evidence="1 2">
    <name type="scientific">Araneus ventricosus</name>
    <name type="common">Orbweaver spider</name>
    <name type="synonym">Epeira ventricosa</name>
    <dbReference type="NCBI Taxonomy" id="182803"/>
    <lineage>
        <taxon>Eukaryota</taxon>
        <taxon>Metazoa</taxon>
        <taxon>Ecdysozoa</taxon>
        <taxon>Arthropoda</taxon>
        <taxon>Chelicerata</taxon>
        <taxon>Arachnida</taxon>
        <taxon>Araneae</taxon>
        <taxon>Araneomorphae</taxon>
        <taxon>Entelegynae</taxon>
        <taxon>Araneoidea</taxon>
        <taxon>Araneidae</taxon>
        <taxon>Araneus</taxon>
    </lineage>
</organism>
<reference evidence="1 2" key="1">
    <citation type="journal article" date="2019" name="Sci. Rep.">
        <title>Orb-weaving spider Araneus ventricosus genome elucidates the spidroin gene catalogue.</title>
        <authorList>
            <person name="Kono N."/>
            <person name="Nakamura H."/>
            <person name="Ohtoshi R."/>
            <person name="Moran D.A.P."/>
            <person name="Shinohara A."/>
            <person name="Yoshida Y."/>
            <person name="Fujiwara M."/>
            <person name="Mori M."/>
            <person name="Tomita M."/>
            <person name="Arakawa K."/>
        </authorList>
    </citation>
    <scope>NUCLEOTIDE SEQUENCE [LARGE SCALE GENOMIC DNA]</scope>
</reference>
<dbReference type="OrthoDB" id="6783748at2759"/>
<name>A0A4Y2RVG1_ARAVE</name>
<dbReference type="EMBL" id="BGPR01018689">
    <property type="protein sequence ID" value="GBN79862.1"/>
    <property type="molecule type" value="Genomic_DNA"/>
</dbReference>
<keyword evidence="2" id="KW-1185">Reference proteome</keyword>
<evidence type="ECO:0000313" key="1">
    <source>
        <dbReference type="EMBL" id="GBN79862.1"/>
    </source>
</evidence>
<accession>A0A4Y2RVG1</accession>
<dbReference type="Proteomes" id="UP000499080">
    <property type="component" value="Unassembled WGS sequence"/>
</dbReference>
<comment type="caution">
    <text evidence="1">The sequence shown here is derived from an EMBL/GenBank/DDBJ whole genome shotgun (WGS) entry which is preliminary data.</text>
</comment>
<gene>
    <name evidence="1" type="ORF">AVEN_129137_1</name>
</gene>
<proteinExistence type="predicted"/>
<evidence type="ECO:0000313" key="2">
    <source>
        <dbReference type="Proteomes" id="UP000499080"/>
    </source>
</evidence>
<protein>
    <submittedName>
        <fullName evidence="1">Uncharacterized protein</fullName>
    </submittedName>
</protein>
<sequence>MSLAYAECPLDVRESLTAQYFVDAIRDEDTQNSTRLMDAQDLKSALSYETVTDFSSQVSQKGVHVATALFDLEREDIPVRVLNLNSKPKILDKGDVIVTCEPVLDIVVRSQELSGEQHLPLTLENLEGLDE</sequence>
<dbReference type="AlphaFoldDB" id="A0A4Y2RVG1"/>